<name>A0ABQ9GTH8_9NEOP</name>
<feature type="region of interest" description="Disordered" evidence="1">
    <location>
        <begin position="277"/>
        <end position="303"/>
    </location>
</feature>
<keyword evidence="3" id="KW-1185">Reference proteome</keyword>
<comment type="caution">
    <text evidence="2">The sequence shown here is derived from an EMBL/GenBank/DDBJ whole genome shotgun (WGS) entry which is preliminary data.</text>
</comment>
<evidence type="ECO:0000313" key="2">
    <source>
        <dbReference type="EMBL" id="KAJ8875335.1"/>
    </source>
</evidence>
<proteinExistence type="predicted"/>
<sequence length="374" mass="42319">MEKGLASHWLLRATGDSLLVGDRERWCDGHLLRLAIGLEKRGGGADVVAARRECQELRLLYYRRFLPNDFSSTFQAKAGSWVANAAARTRRVKETISSCWGRKTNPPVECDERTPAFVASVYERRPPRNSETKEQRGRRRRRVHETLADCKILRCVCDCELRQPGRVANCHVLYEITRILGLKELSRRNIERDVVYHRWGQMSVVELSDVSFMTNVNEVGDPQPLAATKRLRRHYTAWHYVPRQSSLQAYGKNLTDPRWRAGICQVLQFARTPATLKADDNTQRSSSEELAEEGGGGGGRIENLKKANSYLPAASLPSNYRTGKPTQLRPFPLRIPSEKYCRMLAGGTSLNSLVRDGATVAEWLACSPPKEIRV</sequence>
<organism evidence="2 3">
    <name type="scientific">Dryococelus australis</name>
    <dbReference type="NCBI Taxonomy" id="614101"/>
    <lineage>
        <taxon>Eukaryota</taxon>
        <taxon>Metazoa</taxon>
        <taxon>Ecdysozoa</taxon>
        <taxon>Arthropoda</taxon>
        <taxon>Hexapoda</taxon>
        <taxon>Insecta</taxon>
        <taxon>Pterygota</taxon>
        <taxon>Neoptera</taxon>
        <taxon>Polyneoptera</taxon>
        <taxon>Phasmatodea</taxon>
        <taxon>Verophasmatodea</taxon>
        <taxon>Anareolatae</taxon>
        <taxon>Phasmatidae</taxon>
        <taxon>Eurycanthinae</taxon>
        <taxon>Dryococelus</taxon>
    </lineage>
</organism>
<dbReference type="EMBL" id="JARBHB010000009">
    <property type="protein sequence ID" value="KAJ8875335.1"/>
    <property type="molecule type" value="Genomic_DNA"/>
</dbReference>
<dbReference type="Proteomes" id="UP001159363">
    <property type="component" value="Chromosome 8"/>
</dbReference>
<evidence type="ECO:0000313" key="3">
    <source>
        <dbReference type="Proteomes" id="UP001159363"/>
    </source>
</evidence>
<reference evidence="2 3" key="1">
    <citation type="submission" date="2023-02" db="EMBL/GenBank/DDBJ databases">
        <title>LHISI_Scaffold_Assembly.</title>
        <authorList>
            <person name="Stuart O.P."/>
            <person name="Cleave R."/>
            <person name="Magrath M.J.L."/>
            <person name="Mikheyev A.S."/>
        </authorList>
    </citation>
    <scope>NUCLEOTIDE SEQUENCE [LARGE SCALE GENOMIC DNA]</scope>
    <source>
        <strain evidence="2">Daus_M_001</strain>
        <tissue evidence="2">Leg muscle</tissue>
    </source>
</reference>
<accession>A0ABQ9GTH8</accession>
<evidence type="ECO:0000256" key="1">
    <source>
        <dbReference type="SAM" id="MobiDB-lite"/>
    </source>
</evidence>
<protein>
    <submittedName>
        <fullName evidence="2">Uncharacterized protein</fullName>
    </submittedName>
</protein>
<gene>
    <name evidence="2" type="ORF">PR048_023230</name>
</gene>